<keyword evidence="1" id="KW-1133">Transmembrane helix</keyword>
<keyword evidence="3" id="KW-1185">Reference proteome</keyword>
<evidence type="ECO:0000313" key="3">
    <source>
        <dbReference type="Proteomes" id="UP001364890"/>
    </source>
</evidence>
<accession>A0ABU8FCH0</accession>
<dbReference type="Pfam" id="PF11337">
    <property type="entry name" value="DUF3139"/>
    <property type="match status" value="1"/>
</dbReference>
<keyword evidence="1" id="KW-0472">Membrane</keyword>
<dbReference type="Proteomes" id="UP001364890">
    <property type="component" value="Unassembled WGS sequence"/>
</dbReference>
<evidence type="ECO:0000256" key="1">
    <source>
        <dbReference type="SAM" id="Phobius"/>
    </source>
</evidence>
<evidence type="ECO:0000313" key="2">
    <source>
        <dbReference type="EMBL" id="MEI4771927.1"/>
    </source>
</evidence>
<reference evidence="2 3" key="1">
    <citation type="submission" date="2024-01" db="EMBL/GenBank/DDBJ databases">
        <title>Seven novel Bacillus-like species.</title>
        <authorList>
            <person name="Liu G."/>
        </authorList>
    </citation>
    <scope>NUCLEOTIDE SEQUENCE [LARGE SCALE GENOMIC DNA]</scope>
    <source>
        <strain evidence="2 3">FJAT-51614</strain>
    </source>
</reference>
<protein>
    <submittedName>
        <fullName evidence="2">DUF3139 domain-containing protein</fullName>
    </submittedName>
</protein>
<comment type="caution">
    <text evidence="2">The sequence shown here is derived from an EMBL/GenBank/DDBJ whole genome shotgun (WGS) entry which is preliminary data.</text>
</comment>
<proteinExistence type="predicted"/>
<gene>
    <name evidence="2" type="ORF">WAX74_20205</name>
</gene>
<dbReference type="InterPro" id="IPR021486">
    <property type="entry name" value="DUF3139"/>
</dbReference>
<dbReference type="RefSeq" id="WP_336499477.1">
    <property type="nucleotide sequence ID" value="NZ_JBAWSY010000033.1"/>
</dbReference>
<sequence length="151" mass="17553">MNKDLQQSGALAKYGHHFDGLFLCPKNGGEILGKKVIIILVILILLICVVFFRAHLKIENTKTEYEKRVTSYLVDEKGFEKKDIKSVNGIYGIKSPPYYVIVVFEDEPYAQYFYFANDGVKQYDYSLSNEAWEKGILDETKLKNWDPHRNY</sequence>
<dbReference type="EMBL" id="JBAWSY010000033">
    <property type="protein sequence ID" value="MEI4771927.1"/>
    <property type="molecule type" value="Genomic_DNA"/>
</dbReference>
<keyword evidence="1" id="KW-0812">Transmembrane</keyword>
<organism evidence="2 3">
    <name type="scientific">Psychrobacillus mangrovi</name>
    <dbReference type="NCBI Taxonomy" id="3117745"/>
    <lineage>
        <taxon>Bacteria</taxon>
        <taxon>Bacillati</taxon>
        <taxon>Bacillota</taxon>
        <taxon>Bacilli</taxon>
        <taxon>Bacillales</taxon>
        <taxon>Bacillaceae</taxon>
        <taxon>Psychrobacillus</taxon>
    </lineage>
</organism>
<feature type="transmembrane region" description="Helical" evidence="1">
    <location>
        <begin position="36"/>
        <end position="56"/>
    </location>
</feature>
<name>A0ABU8FCH0_9BACI</name>